<name>A0A0N0PCC5_PAPMA</name>
<evidence type="ECO:0000313" key="1">
    <source>
        <dbReference type="EMBL" id="KPJ13369.1"/>
    </source>
</evidence>
<sequence>MYLAVALIIIIASLIRLQVATPLLLASYRYTIPRAFKDCSTSAPNFIKIR</sequence>
<protein>
    <submittedName>
        <fullName evidence="1">Uncharacterized protein</fullName>
    </submittedName>
</protein>
<dbReference type="EMBL" id="KQ460636">
    <property type="protein sequence ID" value="KPJ13369.1"/>
    <property type="molecule type" value="Genomic_DNA"/>
</dbReference>
<dbReference type="Proteomes" id="UP000053240">
    <property type="component" value="Unassembled WGS sequence"/>
</dbReference>
<keyword evidence="2" id="KW-1185">Reference proteome</keyword>
<evidence type="ECO:0000313" key="2">
    <source>
        <dbReference type="Proteomes" id="UP000053240"/>
    </source>
</evidence>
<dbReference type="AlphaFoldDB" id="A0A0N0PCC5"/>
<reference evidence="1 2" key="1">
    <citation type="journal article" date="2015" name="Nat. Commun.">
        <title>Outbred genome sequencing and CRISPR/Cas9 gene editing in butterflies.</title>
        <authorList>
            <person name="Li X."/>
            <person name="Fan D."/>
            <person name="Zhang W."/>
            <person name="Liu G."/>
            <person name="Zhang L."/>
            <person name="Zhao L."/>
            <person name="Fang X."/>
            <person name="Chen L."/>
            <person name="Dong Y."/>
            <person name="Chen Y."/>
            <person name="Ding Y."/>
            <person name="Zhao R."/>
            <person name="Feng M."/>
            <person name="Zhu Y."/>
            <person name="Feng Y."/>
            <person name="Jiang X."/>
            <person name="Zhu D."/>
            <person name="Xiang H."/>
            <person name="Feng X."/>
            <person name="Li S."/>
            <person name="Wang J."/>
            <person name="Zhang G."/>
            <person name="Kronforst M.R."/>
            <person name="Wang W."/>
        </authorList>
    </citation>
    <scope>NUCLEOTIDE SEQUENCE [LARGE SCALE GENOMIC DNA]</scope>
    <source>
        <strain evidence="1">Ya'a_city_454_Pm</strain>
        <tissue evidence="1">Whole body</tissue>
    </source>
</reference>
<proteinExistence type="predicted"/>
<organism evidence="1 2">
    <name type="scientific">Papilio machaon</name>
    <name type="common">Old World swallowtail butterfly</name>
    <dbReference type="NCBI Taxonomy" id="76193"/>
    <lineage>
        <taxon>Eukaryota</taxon>
        <taxon>Metazoa</taxon>
        <taxon>Ecdysozoa</taxon>
        <taxon>Arthropoda</taxon>
        <taxon>Hexapoda</taxon>
        <taxon>Insecta</taxon>
        <taxon>Pterygota</taxon>
        <taxon>Neoptera</taxon>
        <taxon>Endopterygota</taxon>
        <taxon>Lepidoptera</taxon>
        <taxon>Glossata</taxon>
        <taxon>Ditrysia</taxon>
        <taxon>Papilionoidea</taxon>
        <taxon>Papilionidae</taxon>
        <taxon>Papilioninae</taxon>
        <taxon>Papilio</taxon>
    </lineage>
</organism>
<accession>A0A0N0PCC5</accession>
<gene>
    <name evidence="1" type="ORF">RR48_04408</name>
</gene>
<dbReference type="InParanoid" id="A0A0N0PCC5"/>